<dbReference type="EC" id="2.7.2.3" evidence="5 12"/>
<dbReference type="InterPro" id="IPR015824">
    <property type="entry name" value="Phosphoglycerate_kinase_N"/>
</dbReference>
<dbReference type="STRING" id="1299998.AUL39_06735"/>
<dbReference type="GO" id="GO:0005524">
    <property type="term" value="F:ATP binding"/>
    <property type="evidence" value="ECO:0007669"/>
    <property type="project" value="UniProtKB-KW"/>
</dbReference>
<organism evidence="16 17">
    <name type="scientific">Tractidigestivibacter scatoligenes</name>
    <name type="common">Olsenella scatoligenes</name>
    <dbReference type="NCBI Taxonomy" id="1299998"/>
    <lineage>
        <taxon>Bacteria</taxon>
        <taxon>Bacillati</taxon>
        <taxon>Actinomycetota</taxon>
        <taxon>Coriobacteriia</taxon>
        <taxon>Coriobacteriales</taxon>
        <taxon>Atopobiaceae</taxon>
        <taxon>Tractidigestivibacter</taxon>
    </lineage>
</organism>
<evidence type="ECO:0000256" key="11">
    <source>
        <dbReference type="ARBA" id="ARBA00023152"/>
    </source>
</evidence>
<evidence type="ECO:0000256" key="4">
    <source>
        <dbReference type="ARBA" id="ARBA00011245"/>
    </source>
</evidence>
<evidence type="ECO:0000256" key="12">
    <source>
        <dbReference type="HAMAP-Rule" id="MF_00145"/>
    </source>
</evidence>
<proteinExistence type="inferred from homology"/>
<evidence type="ECO:0000256" key="3">
    <source>
        <dbReference type="ARBA" id="ARBA00008982"/>
    </source>
</evidence>
<dbReference type="FunFam" id="3.40.50.1260:FF:000003">
    <property type="entry name" value="Phosphoglycerate kinase"/>
    <property type="match status" value="1"/>
</dbReference>
<comment type="caution">
    <text evidence="16">The sequence shown here is derived from an EMBL/GenBank/DDBJ whole genome shotgun (WGS) entry which is preliminary data.</text>
</comment>
<feature type="binding site" evidence="12 13">
    <location>
        <begin position="23"/>
        <end position="25"/>
    </location>
    <ligand>
        <name>substrate</name>
    </ligand>
</feature>
<accession>A0A117J4M7</accession>
<dbReference type="HAMAP" id="MF_00145">
    <property type="entry name" value="Phosphoglyc_kinase"/>
    <property type="match status" value="1"/>
</dbReference>
<dbReference type="Proteomes" id="UP000054078">
    <property type="component" value="Unassembled WGS sequence"/>
</dbReference>
<dbReference type="InterPro" id="IPR036043">
    <property type="entry name" value="Phosphoglycerate_kinase_sf"/>
</dbReference>
<evidence type="ECO:0000256" key="1">
    <source>
        <dbReference type="ARBA" id="ARBA00000642"/>
    </source>
</evidence>
<evidence type="ECO:0000256" key="8">
    <source>
        <dbReference type="ARBA" id="ARBA00022741"/>
    </source>
</evidence>
<name>A0A117J4M7_TRASO</name>
<dbReference type="SUPFAM" id="SSF53748">
    <property type="entry name" value="Phosphoglycerate kinase"/>
    <property type="match status" value="1"/>
</dbReference>
<evidence type="ECO:0000313" key="16">
    <source>
        <dbReference type="EMBL" id="KUH58661.1"/>
    </source>
</evidence>
<dbReference type="GO" id="GO:0004618">
    <property type="term" value="F:phosphoglycerate kinase activity"/>
    <property type="evidence" value="ECO:0007669"/>
    <property type="project" value="UniProtKB-UniRule"/>
</dbReference>
<dbReference type="GO" id="GO:0005829">
    <property type="term" value="C:cytosol"/>
    <property type="evidence" value="ECO:0007669"/>
    <property type="project" value="UniProtKB-ARBA"/>
</dbReference>
<dbReference type="FunFam" id="3.40.50.1260:FF:000006">
    <property type="entry name" value="Phosphoglycerate kinase"/>
    <property type="match status" value="1"/>
</dbReference>
<gene>
    <name evidence="12 16" type="primary">pgk</name>
    <name evidence="16" type="ORF">AUL39_06735</name>
</gene>
<evidence type="ECO:0000256" key="2">
    <source>
        <dbReference type="ARBA" id="ARBA00004838"/>
    </source>
</evidence>
<keyword evidence="17" id="KW-1185">Reference proteome</keyword>
<evidence type="ECO:0000256" key="14">
    <source>
        <dbReference type="PIRSR" id="PIRSR000724-2"/>
    </source>
</evidence>
<dbReference type="UniPathway" id="UPA00109">
    <property type="reaction ID" value="UER00185"/>
</dbReference>
<comment type="pathway">
    <text evidence="2 12">Carbohydrate degradation; glycolysis; pyruvate from D-glyceraldehyde 3-phosphate: step 2/5.</text>
</comment>
<dbReference type="InterPro" id="IPR001576">
    <property type="entry name" value="Phosphoglycerate_kinase"/>
</dbReference>
<evidence type="ECO:0000256" key="7">
    <source>
        <dbReference type="ARBA" id="ARBA00022679"/>
    </source>
</evidence>
<dbReference type="OrthoDB" id="9808460at2"/>
<feature type="binding site" evidence="12">
    <location>
        <position position="38"/>
    </location>
    <ligand>
        <name>substrate</name>
    </ligand>
</feature>
<reference evidence="16 17" key="1">
    <citation type="submission" date="2015-12" db="EMBL/GenBank/DDBJ databases">
        <title>Draft Genome Sequence of Olsenella scatoligenes SK9K4T; a Producer of 3-Methylindole- (skatole) and 4-Methylphenol- (p-cresol) Isolated from Pig Feces.</title>
        <authorList>
            <person name="Li X."/>
            <person name="Borg B."/>
            <person name="Canibe N."/>
        </authorList>
    </citation>
    <scope>NUCLEOTIDE SEQUENCE [LARGE SCALE GENOMIC DNA]</scope>
    <source>
        <strain evidence="16 17">SK9K4</strain>
    </source>
</reference>
<keyword evidence="10 12" id="KW-0067">ATP-binding</keyword>
<evidence type="ECO:0000256" key="15">
    <source>
        <dbReference type="RuleBase" id="RU000532"/>
    </source>
</evidence>
<dbReference type="Pfam" id="PF00162">
    <property type="entry name" value="PGK"/>
    <property type="match status" value="1"/>
</dbReference>
<dbReference type="PRINTS" id="PR00477">
    <property type="entry name" value="PHGLYCKINASE"/>
</dbReference>
<dbReference type="GO" id="GO:0006096">
    <property type="term" value="P:glycolytic process"/>
    <property type="evidence" value="ECO:0007669"/>
    <property type="project" value="UniProtKB-UniRule"/>
</dbReference>
<dbReference type="RefSeq" id="WP_059054809.1">
    <property type="nucleotide sequence ID" value="NZ_LOJF01000009.1"/>
</dbReference>
<feature type="binding site" evidence="12 14">
    <location>
        <position position="295"/>
    </location>
    <ligand>
        <name>ATP</name>
        <dbReference type="ChEBI" id="CHEBI:30616"/>
    </ligand>
</feature>
<keyword evidence="12" id="KW-0963">Cytoplasm</keyword>
<dbReference type="PANTHER" id="PTHR11406:SF23">
    <property type="entry name" value="PHOSPHOGLYCERATE KINASE 1, CHLOROPLASTIC-RELATED"/>
    <property type="match status" value="1"/>
</dbReference>
<dbReference type="GO" id="GO:0006094">
    <property type="term" value="P:gluconeogenesis"/>
    <property type="evidence" value="ECO:0007669"/>
    <property type="project" value="TreeGrafter"/>
</dbReference>
<evidence type="ECO:0000256" key="6">
    <source>
        <dbReference type="ARBA" id="ARBA00016471"/>
    </source>
</evidence>
<evidence type="ECO:0000313" key="17">
    <source>
        <dbReference type="Proteomes" id="UP000054078"/>
    </source>
</evidence>
<feature type="binding site" evidence="12 14">
    <location>
        <position position="204"/>
    </location>
    <ligand>
        <name>ATP</name>
        <dbReference type="ChEBI" id="CHEBI:30616"/>
    </ligand>
</feature>
<keyword evidence="7 12" id="KW-0808">Transferase</keyword>
<keyword evidence="8 12" id="KW-0547">Nucleotide-binding</keyword>
<dbReference type="PANTHER" id="PTHR11406">
    <property type="entry name" value="PHOSPHOGLYCERATE KINASE"/>
    <property type="match status" value="1"/>
</dbReference>
<evidence type="ECO:0000256" key="5">
    <source>
        <dbReference type="ARBA" id="ARBA00013061"/>
    </source>
</evidence>
<sequence length="399" mass="42453">MAFTKKTVRDIDVEGKRVLERVDFNVPLKDGVVTDDTRIKAAIPTIKYLKEHGAGIVLMSHLGRPKGDGPEPELSLKPAAEKLAELTGYDVKFVDDTYGEKAAAAVAAVKPGDILVLENVRFDKREKKNDPEIAKKLASYGDIFVLDAFGTAHRAQGSVVGPAAYIPAVAGFLLEKEVDTLTSIFAEPERPFVAIVGGSKVSSKITVLDRLIDSADTLIVGGGMAYTFFLAKGYTVGTSLQEPDYVDEAKKLLDKAKDKGVKLLLPLDNVVTDDFDNPTVKEVVDSDKIPDDRMGMDIGTKTRELYADAIKGAKTVFWNGPMGVFEKDEFADGTKAVAEAVAEVKANGGTSIIGGGDSVAAINKFGLAPKMSWISTGGGASMELVEGKALPGVEALLDA</sequence>
<comment type="similarity">
    <text evidence="3 12 15">Belongs to the phosphoglycerate kinase family.</text>
</comment>
<dbReference type="CDD" id="cd00318">
    <property type="entry name" value="Phosphoglycerate_kinase"/>
    <property type="match status" value="1"/>
</dbReference>
<feature type="binding site" evidence="12">
    <location>
        <position position="154"/>
    </location>
    <ligand>
        <name>substrate</name>
    </ligand>
</feature>
<dbReference type="EMBL" id="LOJF01000009">
    <property type="protein sequence ID" value="KUH58661.1"/>
    <property type="molecule type" value="Genomic_DNA"/>
</dbReference>
<feature type="binding site" evidence="12">
    <location>
        <position position="121"/>
    </location>
    <ligand>
        <name>substrate</name>
    </ligand>
</feature>
<comment type="subcellular location">
    <subcellularLocation>
        <location evidence="12">Cytoplasm</location>
    </subcellularLocation>
</comment>
<protein>
    <recommendedName>
        <fullName evidence="6 12">Phosphoglycerate kinase</fullName>
        <ecNumber evidence="5 12">2.7.2.3</ecNumber>
    </recommendedName>
</protein>
<dbReference type="PIRSF" id="PIRSF000724">
    <property type="entry name" value="Pgk"/>
    <property type="match status" value="1"/>
</dbReference>
<feature type="binding site" evidence="12 14">
    <location>
        <begin position="355"/>
        <end position="358"/>
    </location>
    <ligand>
        <name>ATP</name>
        <dbReference type="ChEBI" id="CHEBI:30616"/>
    </ligand>
</feature>
<feature type="binding site" evidence="13">
    <location>
        <position position="154"/>
    </location>
    <ligand>
        <name>(2R)-3-phosphoglycerate</name>
        <dbReference type="ChEBI" id="CHEBI:58272"/>
    </ligand>
</feature>
<evidence type="ECO:0000256" key="13">
    <source>
        <dbReference type="PIRSR" id="PIRSR000724-1"/>
    </source>
</evidence>
<comment type="catalytic activity">
    <reaction evidence="1 12 15">
        <text>(2R)-3-phosphoglycerate + ATP = (2R)-3-phospho-glyceroyl phosphate + ADP</text>
        <dbReference type="Rhea" id="RHEA:14801"/>
        <dbReference type="ChEBI" id="CHEBI:30616"/>
        <dbReference type="ChEBI" id="CHEBI:57604"/>
        <dbReference type="ChEBI" id="CHEBI:58272"/>
        <dbReference type="ChEBI" id="CHEBI:456216"/>
        <dbReference type="EC" id="2.7.2.3"/>
    </reaction>
</comment>
<keyword evidence="11 12" id="KW-0324">Glycolysis</keyword>
<dbReference type="AlphaFoldDB" id="A0A117J4M7"/>
<feature type="binding site" evidence="13">
    <location>
        <position position="121"/>
    </location>
    <ligand>
        <name>(2R)-3-phosphoglycerate</name>
        <dbReference type="ChEBI" id="CHEBI:58272"/>
    </ligand>
</feature>
<feature type="binding site" evidence="12 13">
    <location>
        <begin position="61"/>
        <end position="64"/>
    </location>
    <ligand>
        <name>substrate</name>
    </ligand>
</feature>
<dbReference type="GO" id="GO:0043531">
    <property type="term" value="F:ADP binding"/>
    <property type="evidence" value="ECO:0007669"/>
    <property type="project" value="TreeGrafter"/>
</dbReference>
<dbReference type="Gene3D" id="3.40.50.1260">
    <property type="entry name" value="Phosphoglycerate kinase, N-terminal domain"/>
    <property type="match status" value="2"/>
</dbReference>
<evidence type="ECO:0000256" key="10">
    <source>
        <dbReference type="ARBA" id="ARBA00022840"/>
    </source>
</evidence>
<keyword evidence="9 12" id="KW-0418">Kinase</keyword>
<comment type="subunit">
    <text evidence="4 12">Monomer.</text>
</comment>
<evidence type="ECO:0000256" key="9">
    <source>
        <dbReference type="ARBA" id="ARBA00022777"/>
    </source>
</evidence>
<feature type="binding site" evidence="12 14">
    <location>
        <position position="326"/>
    </location>
    <ligand>
        <name>ATP</name>
        <dbReference type="ChEBI" id="CHEBI:30616"/>
    </ligand>
</feature>
<feature type="binding site" evidence="13">
    <location>
        <position position="38"/>
    </location>
    <ligand>
        <name>(2R)-3-phosphoglycerate</name>
        <dbReference type="ChEBI" id="CHEBI:58272"/>
    </ligand>
</feature>